<dbReference type="GO" id="GO:0004674">
    <property type="term" value="F:protein serine/threonine kinase activity"/>
    <property type="evidence" value="ECO:0007669"/>
    <property type="project" value="UniProtKB-KW"/>
</dbReference>
<keyword evidence="6" id="KW-0808">Transferase</keyword>
<dbReference type="SMART" id="SM00220">
    <property type="entry name" value="S_TKc"/>
    <property type="match status" value="1"/>
</dbReference>
<dbReference type="PROSITE" id="PS00108">
    <property type="entry name" value="PROTEIN_KINASE_ST"/>
    <property type="match status" value="1"/>
</dbReference>
<evidence type="ECO:0000259" key="15">
    <source>
        <dbReference type="PROSITE" id="PS50011"/>
    </source>
</evidence>
<proteinExistence type="inferred from homology"/>
<dbReference type="InterPro" id="IPR008271">
    <property type="entry name" value="Ser/Thr_kinase_AS"/>
</dbReference>
<dbReference type="PANTHER" id="PTHR24343">
    <property type="entry name" value="SERINE/THREONINE KINASE"/>
    <property type="match status" value="1"/>
</dbReference>
<reference evidence="16 17" key="1">
    <citation type="journal article" date="2019" name="BMC Genomics">
        <title>Chromosome level assembly and comparative genome analysis confirm lager-brewing yeasts originated from a single hybridization.</title>
        <authorList>
            <person name="Salazar A.N."/>
            <person name="Gorter de Vries A.R."/>
            <person name="van den Broek M."/>
            <person name="Brouwers N."/>
            <person name="de la Torre Cortes P."/>
            <person name="Kuijpers N.G.A."/>
            <person name="Daran J.G."/>
            <person name="Abeel T."/>
        </authorList>
    </citation>
    <scope>NUCLEOTIDE SEQUENCE [LARGE SCALE GENOMIC DNA]</scope>
    <source>
        <strain evidence="16 17">CBS 1483</strain>
    </source>
</reference>
<dbReference type="InterPro" id="IPR011009">
    <property type="entry name" value="Kinase-like_dom_sf"/>
</dbReference>
<dbReference type="SUPFAM" id="SSF56112">
    <property type="entry name" value="Protein kinase-like (PK-like)"/>
    <property type="match status" value="1"/>
</dbReference>
<dbReference type="AlphaFoldDB" id="A0A6C1ECF4"/>
<dbReference type="InterPro" id="IPR000719">
    <property type="entry name" value="Prot_kinase_dom"/>
</dbReference>
<dbReference type="GO" id="GO:0005524">
    <property type="term" value="F:ATP binding"/>
    <property type="evidence" value="ECO:0007669"/>
    <property type="project" value="UniProtKB-KW"/>
</dbReference>
<evidence type="ECO:0000256" key="6">
    <source>
        <dbReference type="ARBA" id="ARBA00022679"/>
    </source>
</evidence>
<dbReference type="FunFam" id="1.10.510.10:FF:001086">
    <property type="entry name" value="Probable serine/threonine-protein kinase KKQ8"/>
    <property type="match status" value="1"/>
</dbReference>
<evidence type="ECO:0000256" key="4">
    <source>
        <dbReference type="ARBA" id="ARBA00022527"/>
    </source>
</evidence>
<feature type="compositionally biased region" description="Basic and acidic residues" evidence="14">
    <location>
        <begin position="330"/>
        <end position="346"/>
    </location>
</feature>
<protein>
    <recommendedName>
        <fullName evidence="13">Probable serine/threonine-protein kinase KKQ8</fullName>
        <ecNumber evidence="2">2.7.11.1</ecNumber>
    </recommendedName>
</protein>
<feature type="compositionally biased region" description="Polar residues" evidence="14">
    <location>
        <begin position="347"/>
        <end position="356"/>
    </location>
</feature>
<evidence type="ECO:0000256" key="3">
    <source>
        <dbReference type="ARBA" id="ARBA00022490"/>
    </source>
</evidence>
<feature type="compositionally biased region" description="Polar residues" evidence="14">
    <location>
        <begin position="122"/>
        <end position="134"/>
    </location>
</feature>
<comment type="catalytic activity">
    <reaction evidence="12">
        <text>L-seryl-[protein] + ATP = O-phospho-L-seryl-[protein] + ADP + H(+)</text>
        <dbReference type="Rhea" id="RHEA:17989"/>
        <dbReference type="Rhea" id="RHEA-COMP:9863"/>
        <dbReference type="Rhea" id="RHEA-COMP:11604"/>
        <dbReference type="ChEBI" id="CHEBI:15378"/>
        <dbReference type="ChEBI" id="CHEBI:29999"/>
        <dbReference type="ChEBI" id="CHEBI:30616"/>
        <dbReference type="ChEBI" id="CHEBI:83421"/>
        <dbReference type="ChEBI" id="CHEBI:456216"/>
        <dbReference type="EC" id="2.7.11.1"/>
    </reaction>
</comment>
<keyword evidence="7" id="KW-0547">Nucleotide-binding</keyword>
<feature type="compositionally biased region" description="Low complexity" evidence="14">
    <location>
        <begin position="45"/>
        <end position="54"/>
    </location>
</feature>
<evidence type="ECO:0000256" key="7">
    <source>
        <dbReference type="ARBA" id="ARBA00022741"/>
    </source>
</evidence>
<dbReference type="Pfam" id="PF00069">
    <property type="entry name" value="Pkinase"/>
    <property type="match status" value="1"/>
</dbReference>
<evidence type="ECO:0000256" key="8">
    <source>
        <dbReference type="ARBA" id="ARBA00022777"/>
    </source>
</evidence>
<feature type="compositionally biased region" description="Low complexity" evidence="14">
    <location>
        <begin position="140"/>
        <end position="159"/>
    </location>
</feature>
<dbReference type="GO" id="GO:0030003">
    <property type="term" value="P:intracellular monoatomic cation homeostasis"/>
    <property type="evidence" value="ECO:0007669"/>
    <property type="project" value="TreeGrafter"/>
</dbReference>
<evidence type="ECO:0000256" key="14">
    <source>
        <dbReference type="SAM" id="MobiDB-lite"/>
    </source>
</evidence>
<keyword evidence="17" id="KW-1185">Reference proteome</keyword>
<evidence type="ECO:0000256" key="13">
    <source>
        <dbReference type="ARBA" id="ARBA00071295"/>
    </source>
</evidence>
<accession>A0A6C1ECF4</accession>
<keyword evidence="3" id="KW-0963">Cytoplasm</keyword>
<dbReference type="Proteomes" id="UP000501346">
    <property type="component" value="Chromosome SeXI"/>
</dbReference>
<comment type="similarity">
    <text evidence="10">Belongs to the protein kinase superfamily. CAMK Ser/Thr protein kinase family. NPR/HAL subfamily. HAL5 sub-subfamily.</text>
</comment>
<feature type="region of interest" description="Disordered" evidence="14">
    <location>
        <begin position="323"/>
        <end position="360"/>
    </location>
</feature>
<sequence>MTAQDGREHQGLADRRARSFSESFKCLFKPSRSRGASPSNVTRLPYRSSSSSPKRNSEPPRRSTISAQLDPKAPSVWQHTYTLRRCSPGMPKLFKHAGSEASNSPTRRRSRSNKKEEAKNESPGSFGSTSNDFRGTQGLRSRSSSNSSCDGSNGTTTSSESHWAMDSLLDHSDNDVIPYRGSNKDVLNARDKVPDDFIDSYEEDALHRATSYPISLPPKQLYHEGLYTIRSHTDGESLKSLPRFAGADLTCIIEQDGFKVYEDGSHEHNVKVMEIVTKLEKSESLPVHRQGSLSKPKLGIALSGLFKHHKDECDIENALSLLPNENGSETNHKKQATDQSCDKNGKGDSNSIPPTQNKKDYLKIVNPDASLGDDELKLINSLSSKIHTSLQHYLHEKNLKPAACAREEAPTFQESYGHPVGTVGAGAYGEVKVCARSRTDSDIPPFQTYHDDKFIYYAVKELKPKTNNDLERFCTKITSEFIIGHSLSHYHKNGQKPAPNILSVFDILESSSSFIEVMEFCPAGDLYGMLVDKSKSKGRLHPLEADCFMKQLLHGVKFMHDHGIAHCDLKPENILFYPHGLLKICDFGTSSVFQTAWERRVHTQKGTIGSEPYMAPEEFVNGEYYDPRLIDCWSCGVVYVSMVLGHHLWKVASREKDISFDTFCKEMTRTKEFKVFEELKHVNSELAATRKIALYCIFQWEPKKRISIDKLLGMQWMKHTNCCLIYESS</sequence>
<organism evidence="16 17">
    <name type="scientific">Saccharomyces pastorianus</name>
    <name type="common">Lager yeast</name>
    <name type="synonym">Saccharomyces cerevisiae x Saccharomyces eubayanus</name>
    <dbReference type="NCBI Taxonomy" id="27292"/>
    <lineage>
        <taxon>Eukaryota</taxon>
        <taxon>Fungi</taxon>
        <taxon>Dikarya</taxon>
        <taxon>Ascomycota</taxon>
        <taxon>Saccharomycotina</taxon>
        <taxon>Saccharomycetes</taxon>
        <taxon>Saccharomycetales</taxon>
        <taxon>Saccharomycetaceae</taxon>
        <taxon>Saccharomyces</taxon>
    </lineage>
</organism>
<evidence type="ECO:0000256" key="11">
    <source>
        <dbReference type="ARBA" id="ARBA00047899"/>
    </source>
</evidence>
<keyword evidence="5" id="KW-0597">Phosphoprotein</keyword>
<dbReference type="PANTHER" id="PTHR24343:SF43">
    <property type="entry name" value="SERINE_THREONINE-PROTEIN KINASE HAL5-RELATED"/>
    <property type="match status" value="1"/>
</dbReference>
<gene>
    <name evidence="16" type="primary">KKQ8_2</name>
    <name evidence="16" type="ORF">GRS66_008914</name>
</gene>
<feature type="region of interest" description="Disordered" evidence="14">
    <location>
        <begin position="27"/>
        <end position="73"/>
    </location>
</feature>
<dbReference type="Gene3D" id="1.10.510.10">
    <property type="entry name" value="Transferase(Phosphotransferase) domain 1"/>
    <property type="match status" value="1"/>
</dbReference>
<dbReference type="EMBL" id="CP049008">
    <property type="protein sequence ID" value="QID86294.1"/>
    <property type="molecule type" value="Genomic_DNA"/>
</dbReference>
<keyword evidence="9" id="KW-0067">ATP-binding</keyword>
<evidence type="ECO:0000256" key="2">
    <source>
        <dbReference type="ARBA" id="ARBA00012513"/>
    </source>
</evidence>
<evidence type="ECO:0000256" key="12">
    <source>
        <dbReference type="ARBA" id="ARBA00048679"/>
    </source>
</evidence>
<evidence type="ECO:0000256" key="9">
    <source>
        <dbReference type="ARBA" id="ARBA00022840"/>
    </source>
</evidence>
<feature type="region of interest" description="Disordered" evidence="14">
    <location>
        <begin position="88"/>
        <end position="160"/>
    </location>
</feature>
<evidence type="ECO:0000256" key="5">
    <source>
        <dbReference type="ARBA" id="ARBA00022553"/>
    </source>
</evidence>
<dbReference type="OrthoDB" id="6513151at2759"/>
<dbReference type="GO" id="GO:0005829">
    <property type="term" value="C:cytosol"/>
    <property type="evidence" value="ECO:0007669"/>
    <property type="project" value="TreeGrafter"/>
</dbReference>
<dbReference type="PROSITE" id="PS50011">
    <property type="entry name" value="PROTEIN_KINASE_DOM"/>
    <property type="match status" value="1"/>
</dbReference>
<evidence type="ECO:0000313" key="17">
    <source>
        <dbReference type="Proteomes" id="UP000501346"/>
    </source>
</evidence>
<feature type="domain" description="Protein kinase" evidence="15">
    <location>
        <begin position="417"/>
        <end position="717"/>
    </location>
</feature>
<dbReference type="EC" id="2.7.11.1" evidence="2"/>
<evidence type="ECO:0000313" key="16">
    <source>
        <dbReference type="EMBL" id="QID86294.1"/>
    </source>
</evidence>
<comment type="catalytic activity">
    <reaction evidence="11">
        <text>L-threonyl-[protein] + ATP = O-phospho-L-threonyl-[protein] + ADP + H(+)</text>
        <dbReference type="Rhea" id="RHEA:46608"/>
        <dbReference type="Rhea" id="RHEA-COMP:11060"/>
        <dbReference type="Rhea" id="RHEA-COMP:11605"/>
        <dbReference type="ChEBI" id="CHEBI:15378"/>
        <dbReference type="ChEBI" id="CHEBI:30013"/>
        <dbReference type="ChEBI" id="CHEBI:30616"/>
        <dbReference type="ChEBI" id="CHEBI:61977"/>
        <dbReference type="ChEBI" id="CHEBI:456216"/>
        <dbReference type="EC" id="2.7.11.1"/>
    </reaction>
</comment>
<comment type="subcellular location">
    <subcellularLocation>
        <location evidence="1">Cytoplasm</location>
    </subcellularLocation>
</comment>
<keyword evidence="4" id="KW-0723">Serine/threonine-protein kinase</keyword>
<evidence type="ECO:0000256" key="1">
    <source>
        <dbReference type="ARBA" id="ARBA00004496"/>
    </source>
</evidence>
<name>A0A6C1ECF4_SACPS</name>
<evidence type="ECO:0000256" key="10">
    <source>
        <dbReference type="ARBA" id="ARBA00038505"/>
    </source>
</evidence>
<keyword evidence="8 16" id="KW-0418">Kinase</keyword>